<sequence length="249" mass="26824">MEKNAQKNPEIKKEIEDELKIKEKNNKKLTKRNALGDQLIENLTKAIGKFEYSHNIENRPLKEVAKETAALNTIHQHFAKIYKEMQILHDGIKKLLKTKEPAKHAELTKVTKLDAEVFFGDKLSSKNAFKKIAAKEAAMLDMLGSAHENAGSGAGEHEHVEPGHVETVDSGAGGQEGGDDGTGLGETADTIPELDPTVGDAVGDQIDADGLAVKDLNEGGEEAAKQSENLGGADEPIAETGVENVDDKQ</sequence>
<protein>
    <submittedName>
        <fullName evidence="3">Uncharacterized protein</fullName>
    </submittedName>
</protein>
<feature type="region of interest" description="Disordered" evidence="1">
    <location>
        <begin position="164"/>
        <end position="249"/>
    </location>
</feature>
<dbReference type="WBParaSite" id="jg25749">
    <property type="protein sequence ID" value="jg25749"/>
    <property type="gene ID" value="jg25749"/>
</dbReference>
<feature type="compositionally biased region" description="Gly residues" evidence="1">
    <location>
        <begin position="171"/>
        <end position="184"/>
    </location>
</feature>
<accession>A0A915E2E4</accession>
<reference evidence="3" key="1">
    <citation type="submission" date="2022-11" db="UniProtKB">
        <authorList>
            <consortium name="WormBaseParasite"/>
        </authorList>
    </citation>
    <scope>IDENTIFICATION</scope>
</reference>
<dbReference type="AlphaFoldDB" id="A0A915E2E4"/>
<keyword evidence="2" id="KW-1185">Reference proteome</keyword>
<dbReference type="Proteomes" id="UP000887574">
    <property type="component" value="Unplaced"/>
</dbReference>
<evidence type="ECO:0000313" key="2">
    <source>
        <dbReference type="Proteomes" id="UP000887574"/>
    </source>
</evidence>
<proteinExistence type="predicted"/>
<name>A0A915E2E4_9BILA</name>
<organism evidence="2 3">
    <name type="scientific">Ditylenchus dipsaci</name>
    <dbReference type="NCBI Taxonomy" id="166011"/>
    <lineage>
        <taxon>Eukaryota</taxon>
        <taxon>Metazoa</taxon>
        <taxon>Ecdysozoa</taxon>
        <taxon>Nematoda</taxon>
        <taxon>Chromadorea</taxon>
        <taxon>Rhabditida</taxon>
        <taxon>Tylenchina</taxon>
        <taxon>Tylenchomorpha</taxon>
        <taxon>Sphaerularioidea</taxon>
        <taxon>Anguinidae</taxon>
        <taxon>Anguininae</taxon>
        <taxon>Ditylenchus</taxon>
    </lineage>
</organism>
<evidence type="ECO:0000256" key="1">
    <source>
        <dbReference type="SAM" id="MobiDB-lite"/>
    </source>
</evidence>
<evidence type="ECO:0000313" key="3">
    <source>
        <dbReference type="WBParaSite" id="jg25749"/>
    </source>
</evidence>